<sequence>MKKMKFYLFESGFGPLGTSCLPSTNSPAKLLLFCGLLIQLLERAIMEEVELRSASIRCPAVCGGRRKRREMMKKKEKKEKKKGGE</sequence>
<keyword evidence="2" id="KW-1185">Reference proteome</keyword>
<evidence type="ECO:0000313" key="2">
    <source>
        <dbReference type="Proteomes" id="UP000236161"/>
    </source>
</evidence>
<dbReference type="EMBL" id="KZ451932">
    <property type="protein sequence ID" value="PKA61187.1"/>
    <property type="molecule type" value="Genomic_DNA"/>
</dbReference>
<dbReference type="Proteomes" id="UP000236161">
    <property type="component" value="Unassembled WGS sequence"/>
</dbReference>
<organism evidence="1 2">
    <name type="scientific">Apostasia shenzhenica</name>
    <dbReference type="NCBI Taxonomy" id="1088818"/>
    <lineage>
        <taxon>Eukaryota</taxon>
        <taxon>Viridiplantae</taxon>
        <taxon>Streptophyta</taxon>
        <taxon>Embryophyta</taxon>
        <taxon>Tracheophyta</taxon>
        <taxon>Spermatophyta</taxon>
        <taxon>Magnoliopsida</taxon>
        <taxon>Liliopsida</taxon>
        <taxon>Asparagales</taxon>
        <taxon>Orchidaceae</taxon>
        <taxon>Apostasioideae</taxon>
        <taxon>Apostasia</taxon>
    </lineage>
</organism>
<proteinExistence type="predicted"/>
<protein>
    <submittedName>
        <fullName evidence="1">Uncharacterized protein</fullName>
    </submittedName>
</protein>
<reference evidence="1 2" key="1">
    <citation type="journal article" date="2017" name="Nature">
        <title>The Apostasia genome and the evolution of orchids.</title>
        <authorList>
            <person name="Zhang G.Q."/>
            <person name="Liu K.W."/>
            <person name="Li Z."/>
            <person name="Lohaus R."/>
            <person name="Hsiao Y.Y."/>
            <person name="Niu S.C."/>
            <person name="Wang J.Y."/>
            <person name="Lin Y.C."/>
            <person name="Xu Q."/>
            <person name="Chen L.J."/>
            <person name="Yoshida K."/>
            <person name="Fujiwara S."/>
            <person name="Wang Z.W."/>
            <person name="Zhang Y.Q."/>
            <person name="Mitsuda N."/>
            <person name="Wang M."/>
            <person name="Liu G.H."/>
            <person name="Pecoraro L."/>
            <person name="Huang H.X."/>
            <person name="Xiao X.J."/>
            <person name="Lin M."/>
            <person name="Wu X.Y."/>
            <person name="Wu W.L."/>
            <person name="Chen Y.Y."/>
            <person name="Chang S.B."/>
            <person name="Sakamoto S."/>
            <person name="Ohme-Takagi M."/>
            <person name="Yagi M."/>
            <person name="Zeng S.J."/>
            <person name="Shen C.Y."/>
            <person name="Yeh C.M."/>
            <person name="Luo Y.B."/>
            <person name="Tsai W.C."/>
            <person name="Van de Peer Y."/>
            <person name="Liu Z.J."/>
        </authorList>
    </citation>
    <scope>NUCLEOTIDE SEQUENCE [LARGE SCALE GENOMIC DNA]</scope>
    <source>
        <strain evidence="2">cv. Shenzhen</strain>
        <tissue evidence="1">Stem</tissue>
    </source>
</reference>
<gene>
    <name evidence="1" type="ORF">AXF42_Ash006083</name>
</gene>
<accession>A0A2I0B066</accession>
<evidence type="ECO:0000313" key="1">
    <source>
        <dbReference type="EMBL" id="PKA61187.1"/>
    </source>
</evidence>
<dbReference type="AlphaFoldDB" id="A0A2I0B066"/>
<name>A0A2I0B066_9ASPA</name>